<dbReference type="EMBL" id="BMAW01049666">
    <property type="protein sequence ID" value="GFS71788.1"/>
    <property type="molecule type" value="Genomic_DNA"/>
</dbReference>
<organism evidence="2 3">
    <name type="scientific">Nephila pilipes</name>
    <name type="common">Giant wood spider</name>
    <name type="synonym">Nephila maculata</name>
    <dbReference type="NCBI Taxonomy" id="299642"/>
    <lineage>
        <taxon>Eukaryota</taxon>
        <taxon>Metazoa</taxon>
        <taxon>Ecdysozoa</taxon>
        <taxon>Arthropoda</taxon>
        <taxon>Chelicerata</taxon>
        <taxon>Arachnida</taxon>
        <taxon>Araneae</taxon>
        <taxon>Araneomorphae</taxon>
        <taxon>Entelegynae</taxon>
        <taxon>Araneoidea</taxon>
        <taxon>Nephilidae</taxon>
        <taxon>Nephila</taxon>
    </lineage>
</organism>
<evidence type="ECO:0000256" key="1">
    <source>
        <dbReference type="SAM" id="MobiDB-lite"/>
    </source>
</evidence>
<dbReference type="AlphaFoldDB" id="A0A8X6MQ30"/>
<proteinExistence type="predicted"/>
<reference evidence="2" key="1">
    <citation type="submission" date="2020-08" db="EMBL/GenBank/DDBJ databases">
        <title>Multicomponent nature underlies the extraordinary mechanical properties of spider dragline silk.</title>
        <authorList>
            <person name="Kono N."/>
            <person name="Nakamura H."/>
            <person name="Mori M."/>
            <person name="Yoshida Y."/>
            <person name="Ohtoshi R."/>
            <person name="Malay A.D."/>
            <person name="Moran D.A.P."/>
            <person name="Tomita M."/>
            <person name="Numata K."/>
            <person name="Arakawa K."/>
        </authorList>
    </citation>
    <scope>NUCLEOTIDE SEQUENCE</scope>
</reference>
<feature type="region of interest" description="Disordered" evidence="1">
    <location>
        <begin position="58"/>
        <end position="82"/>
    </location>
</feature>
<accession>A0A8X6MQ30</accession>
<protein>
    <submittedName>
        <fullName evidence="2">Uncharacterized protein</fullName>
    </submittedName>
</protein>
<gene>
    <name evidence="2" type="ORF">NPIL_267721</name>
</gene>
<keyword evidence="3" id="KW-1185">Reference proteome</keyword>
<dbReference type="Proteomes" id="UP000887013">
    <property type="component" value="Unassembled WGS sequence"/>
</dbReference>
<sequence length="99" mass="11585">MPVKTLLQTFEITSDEVLIQCPILCERMTVNHFITTMPWKIIDYRERNLCAVPETTKCHESNEGDENGTGSLEMQRAEGRAERDVLKMERDVLKMEKRR</sequence>
<name>A0A8X6MQ30_NEPPI</name>
<evidence type="ECO:0000313" key="2">
    <source>
        <dbReference type="EMBL" id="GFS71788.1"/>
    </source>
</evidence>
<evidence type="ECO:0000313" key="3">
    <source>
        <dbReference type="Proteomes" id="UP000887013"/>
    </source>
</evidence>
<comment type="caution">
    <text evidence="2">The sequence shown here is derived from an EMBL/GenBank/DDBJ whole genome shotgun (WGS) entry which is preliminary data.</text>
</comment>